<evidence type="ECO:0000256" key="1">
    <source>
        <dbReference type="SAM" id="Phobius"/>
    </source>
</evidence>
<feature type="transmembrane region" description="Helical" evidence="1">
    <location>
        <begin position="139"/>
        <end position="156"/>
    </location>
</feature>
<sequence>MDKIFHSAFLSRGFRPFFFLGTVFAALIIALWVPWYLGIIQIPSALPPISWHNHELLFGYVTAIIAGFLLTAVPNWTGRTPASGKLLALLVAIWLLGRLAISFSLFLPPLVSSLVALSFLPALIFVVGRDIIAAGNKRNLVVIIVLGALFLAQIFYHLEFMITGDTQFGFRLALAIILVLVMLIAGRIVPNFTRNWIRRFNPGPEPMPFGRFDAIAMLVAILALATWVVLPLLPPLGATIAGLLFLGAGIIHLARLWRWQPLRVIGEPMLAVLHLAYMFIALGFIIAGIFPVEDGAITPALTVHTWSVGAIALMTLAVMTRVTKGHTGLAQVANTSTLILFGAMLVAIFARLAAALLPQYTSVLLTSSALGWIISFAGFALIYGPALFSARKN</sequence>
<feature type="transmembrane region" description="Helical" evidence="1">
    <location>
        <begin position="296"/>
        <end position="318"/>
    </location>
</feature>
<evidence type="ECO:0000313" key="2">
    <source>
        <dbReference type="EMBL" id="VAW21066.1"/>
    </source>
</evidence>
<dbReference type="AlphaFoldDB" id="A0A3B0UN78"/>
<feature type="transmembrane region" description="Helical" evidence="1">
    <location>
        <begin position="168"/>
        <end position="189"/>
    </location>
</feature>
<dbReference type="InterPro" id="IPR010266">
    <property type="entry name" value="NnrS"/>
</dbReference>
<feature type="transmembrane region" description="Helical" evidence="1">
    <location>
        <begin position="57"/>
        <end position="74"/>
    </location>
</feature>
<feature type="transmembrane region" description="Helical" evidence="1">
    <location>
        <begin position="369"/>
        <end position="388"/>
    </location>
</feature>
<proteinExistence type="predicted"/>
<feature type="transmembrane region" description="Helical" evidence="1">
    <location>
        <begin position="236"/>
        <end position="257"/>
    </location>
</feature>
<feature type="transmembrane region" description="Helical" evidence="1">
    <location>
        <begin position="113"/>
        <end position="132"/>
    </location>
</feature>
<keyword evidence="1" id="KW-0812">Transmembrane</keyword>
<keyword evidence="1" id="KW-1133">Transmembrane helix</keyword>
<feature type="transmembrane region" description="Helical" evidence="1">
    <location>
        <begin position="210"/>
        <end position="230"/>
    </location>
</feature>
<feature type="transmembrane region" description="Helical" evidence="1">
    <location>
        <begin position="338"/>
        <end position="357"/>
    </location>
</feature>
<feature type="transmembrane region" description="Helical" evidence="1">
    <location>
        <begin position="86"/>
        <end position="107"/>
    </location>
</feature>
<keyword evidence="1" id="KW-0472">Membrane</keyword>
<dbReference type="EMBL" id="UOEO01000155">
    <property type="protein sequence ID" value="VAW21066.1"/>
    <property type="molecule type" value="Genomic_DNA"/>
</dbReference>
<organism evidence="2">
    <name type="scientific">hydrothermal vent metagenome</name>
    <dbReference type="NCBI Taxonomy" id="652676"/>
    <lineage>
        <taxon>unclassified sequences</taxon>
        <taxon>metagenomes</taxon>
        <taxon>ecological metagenomes</taxon>
    </lineage>
</organism>
<name>A0A3B0UN78_9ZZZZ</name>
<feature type="transmembrane region" description="Helical" evidence="1">
    <location>
        <begin position="269"/>
        <end position="290"/>
    </location>
</feature>
<protein>
    <submittedName>
        <fullName evidence="2">NnrS protein involved in response to NO</fullName>
    </submittedName>
</protein>
<reference evidence="2" key="1">
    <citation type="submission" date="2018-06" db="EMBL/GenBank/DDBJ databases">
        <authorList>
            <person name="Zhirakovskaya E."/>
        </authorList>
    </citation>
    <scope>NUCLEOTIDE SEQUENCE</scope>
</reference>
<gene>
    <name evidence="2" type="ORF">MNBD_ALPHA12-1585</name>
</gene>
<accession>A0A3B0UN78</accession>
<feature type="transmembrane region" description="Helical" evidence="1">
    <location>
        <begin position="17"/>
        <end position="37"/>
    </location>
</feature>
<dbReference type="Pfam" id="PF05940">
    <property type="entry name" value="NnrS"/>
    <property type="match status" value="1"/>
</dbReference>